<evidence type="ECO:0000313" key="1">
    <source>
        <dbReference type="EMBL" id="MDQ0479880.1"/>
    </source>
</evidence>
<dbReference type="Proteomes" id="UP001224418">
    <property type="component" value="Unassembled WGS sequence"/>
</dbReference>
<evidence type="ECO:0000313" key="2">
    <source>
        <dbReference type="Proteomes" id="UP001224418"/>
    </source>
</evidence>
<keyword evidence="1" id="KW-0689">Ribosomal protein</keyword>
<protein>
    <submittedName>
        <fullName evidence="1">Ribosomal protein S17E</fullName>
    </submittedName>
</protein>
<proteinExistence type="predicted"/>
<gene>
    <name evidence="1" type="ORF">QOZ93_001622</name>
</gene>
<reference evidence="1 2" key="1">
    <citation type="submission" date="2023-07" db="EMBL/GenBank/DDBJ databases">
        <title>Genomic Encyclopedia of Type Strains, Phase IV (KMG-IV): sequencing the most valuable type-strain genomes for metagenomic binning, comparative biology and taxonomic classification.</title>
        <authorList>
            <person name="Goeker M."/>
        </authorList>
    </citation>
    <scope>NUCLEOTIDE SEQUENCE [LARGE SCALE GENOMIC DNA]</scope>
    <source>
        <strain evidence="1 2">DSM 1400</strain>
    </source>
</reference>
<comment type="caution">
    <text evidence="1">The sequence shown here is derived from an EMBL/GenBank/DDBJ whole genome shotgun (WGS) entry which is preliminary data.</text>
</comment>
<accession>A0ABU0JS41</accession>
<keyword evidence="1" id="KW-0687">Ribonucleoprotein</keyword>
<keyword evidence="2" id="KW-1185">Reference proteome</keyword>
<organism evidence="1 2">
    <name type="scientific">Hathewaya limosa</name>
    <name type="common">Clostridium limosum</name>
    <dbReference type="NCBI Taxonomy" id="1536"/>
    <lineage>
        <taxon>Bacteria</taxon>
        <taxon>Bacillati</taxon>
        <taxon>Bacillota</taxon>
        <taxon>Clostridia</taxon>
        <taxon>Eubacteriales</taxon>
        <taxon>Clostridiaceae</taxon>
        <taxon>Hathewaya</taxon>
    </lineage>
</organism>
<sequence>MNFQKSCGDFEENKKLLEKANEYLCKTRK</sequence>
<name>A0ABU0JS41_HATLI</name>
<dbReference type="GO" id="GO:0005840">
    <property type="term" value="C:ribosome"/>
    <property type="evidence" value="ECO:0007669"/>
    <property type="project" value="UniProtKB-KW"/>
</dbReference>
<dbReference type="EMBL" id="JAUSWN010000012">
    <property type="protein sequence ID" value="MDQ0479880.1"/>
    <property type="molecule type" value="Genomic_DNA"/>
</dbReference>